<dbReference type="PROSITE" id="PS01331">
    <property type="entry name" value="THYMIDYLATE_KINASE"/>
    <property type="match status" value="1"/>
</dbReference>
<evidence type="ECO:0000256" key="11">
    <source>
        <dbReference type="HAMAP-Rule" id="MF_00165"/>
    </source>
</evidence>
<comment type="similarity">
    <text evidence="1 11">Belongs to the thymidylate kinase family.</text>
</comment>
<protein>
    <recommendedName>
        <fullName evidence="3 11">Probable thymidylate kinase</fullName>
        <ecNumber evidence="2 11">2.7.4.9</ecNumber>
    </recommendedName>
    <alternativeName>
        <fullName evidence="9 11">dTMP kinase</fullName>
    </alternativeName>
</protein>
<dbReference type="AlphaFoldDB" id="A0A8J7YKX4"/>
<dbReference type="EMBL" id="JAGVSJ010000035">
    <property type="protein sequence ID" value="MBX8632557.1"/>
    <property type="molecule type" value="Genomic_DNA"/>
</dbReference>
<dbReference type="GO" id="GO:0006227">
    <property type="term" value="P:dUDP biosynthetic process"/>
    <property type="evidence" value="ECO:0007669"/>
    <property type="project" value="TreeGrafter"/>
</dbReference>
<keyword evidence="7 11" id="KW-0418">Kinase</keyword>
<accession>A0A8J7YKX4</accession>
<dbReference type="Pfam" id="PF02223">
    <property type="entry name" value="Thymidylate_kin"/>
    <property type="match status" value="1"/>
</dbReference>
<evidence type="ECO:0000256" key="9">
    <source>
        <dbReference type="ARBA" id="ARBA00029962"/>
    </source>
</evidence>
<dbReference type="Proteomes" id="UP000750197">
    <property type="component" value="Unassembled WGS sequence"/>
</dbReference>
<dbReference type="Gene3D" id="3.40.50.300">
    <property type="entry name" value="P-loop containing nucleotide triphosphate hydrolases"/>
    <property type="match status" value="1"/>
</dbReference>
<dbReference type="Proteomes" id="UP000716004">
    <property type="component" value="Unassembled WGS sequence"/>
</dbReference>
<evidence type="ECO:0000256" key="8">
    <source>
        <dbReference type="ARBA" id="ARBA00022840"/>
    </source>
</evidence>
<dbReference type="PANTHER" id="PTHR10344:SF4">
    <property type="entry name" value="UMP-CMP KINASE 2, MITOCHONDRIAL"/>
    <property type="match status" value="1"/>
</dbReference>
<dbReference type="GO" id="GO:0006233">
    <property type="term" value="P:dTDP biosynthetic process"/>
    <property type="evidence" value="ECO:0007669"/>
    <property type="project" value="InterPro"/>
</dbReference>
<evidence type="ECO:0000313" key="14">
    <source>
        <dbReference type="EMBL" id="MBX8644383.1"/>
    </source>
</evidence>
<keyword evidence="8 11" id="KW-0067">ATP-binding</keyword>
<dbReference type="InterPro" id="IPR039430">
    <property type="entry name" value="Thymidylate_kin-like_dom"/>
</dbReference>
<dbReference type="EMBL" id="JAHEAC010000058">
    <property type="protein sequence ID" value="MBX8644383.1"/>
    <property type="molecule type" value="Genomic_DNA"/>
</dbReference>
<feature type="domain" description="Thymidylate kinase-like" evidence="12">
    <location>
        <begin position="10"/>
        <end position="199"/>
    </location>
</feature>
<dbReference type="GO" id="GO:0004798">
    <property type="term" value="F:dTMP kinase activity"/>
    <property type="evidence" value="ECO:0007669"/>
    <property type="project" value="UniProtKB-UniRule"/>
</dbReference>
<dbReference type="PANTHER" id="PTHR10344">
    <property type="entry name" value="THYMIDYLATE KINASE"/>
    <property type="match status" value="1"/>
</dbReference>
<keyword evidence="6 11" id="KW-0547">Nucleotide-binding</keyword>
<dbReference type="GO" id="GO:0006235">
    <property type="term" value="P:dTTP biosynthetic process"/>
    <property type="evidence" value="ECO:0007669"/>
    <property type="project" value="UniProtKB-UniRule"/>
</dbReference>
<evidence type="ECO:0000259" key="12">
    <source>
        <dbReference type="Pfam" id="PF02223"/>
    </source>
</evidence>
<evidence type="ECO:0000256" key="6">
    <source>
        <dbReference type="ARBA" id="ARBA00022741"/>
    </source>
</evidence>
<evidence type="ECO:0000256" key="5">
    <source>
        <dbReference type="ARBA" id="ARBA00022727"/>
    </source>
</evidence>
<dbReference type="NCBIfam" id="TIGR00041">
    <property type="entry name" value="DTMP_kinase"/>
    <property type="match status" value="1"/>
</dbReference>
<feature type="binding site" evidence="11">
    <location>
        <begin position="12"/>
        <end position="19"/>
    </location>
    <ligand>
        <name>ATP</name>
        <dbReference type="ChEBI" id="CHEBI:30616"/>
    </ligand>
</feature>
<dbReference type="EC" id="2.7.4.9" evidence="2 11"/>
<keyword evidence="5 11" id="KW-0545">Nucleotide biosynthesis</keyword>
<evidence type="ECO:0000256" key="3">
    <source>
        <dbReference type="ARBA" id="ARBA00013355"/>
    </source>
</evidence>
<organism evidence="13 15">
    <name type="scientific">Candidatus Sysuiplasma superficiale</name>
    <dbReference type="NCBI Taxonomy" id="2823368"/>
    <lineage>
        <taxon>Archaea</taxon>
        <taxon>Methanobacteriati</taxon>
        <taxon>Thermoplasmatota</taxon>
        <taxon>Thermoplasmata</taxon>
        <taxon>Candidatus Sysuiplasmatales</taxon>
        <taxon>Candidatus Sysuiplasmataceae</taxon>
        <taxon>Candidatus Sysuiplasma</taxon>
    </lineage>
</organism>
<dbReference type="HAMAP" id="MF_00165">
    <property type="entry name" value="Thymidylate_kinase"/>
    <property type="match status" value="1"/>
</dbReference>
<dbReference type="SUPFAM" id="SSF52540">
    <property type="entry name" value="P-loop containing nucleoside triphosphate hydrolases"/>
    <property type="match status" value="1"/>
</dbReference>
<evidence type="ECO:0000313" key="15">
    <source>
        <dbReference type="Proteomes" id="UP000716004"/>
    </source>
</evidence>
<sequence>MRARAPVIVFEGIDGSGKTTVVRYIGRKLDREGGAVTTSEPYDRGVIREASRIARSLPDSPADAIRRSALLFAGDRVKHTVAMERFASSGKIVLCDRYYMSTIAYQGAQLALLGVDGYGWLRTINEPFVDFPSAVILLDSKPETAMKRISRRGRRHEIFETESLLGEARSLYAREFTRFRGLKLRVDADRSLDRVKEDVLSFIVDRLDVN</sequence>
<dbReference type="CDD" id="cd01672">
    <property type="entry name" value="TMPK"/>
    <property type="match status" value="1"/>
</dbReference>
<name>A0A8J7YKX4_9ARCH</name>
<dbReference type="GO" id="GO:0005737">
    <property type="term" value="C:cytoplasm"/>
    <property type="evidence" value="ECO:0007669"/>
    <property type="project" value="TreeGrafter"/>
</dbReference>
<dbReference type="InterPro" id="IPR018095">
    <property type="entry name" value="Thymidylate_kin_CS"/>
</dbReference>
<gene>
    <name evidence="11 13" type="primary">tmk</name>
    <name evidence="13" type="ORF">J9259_08615</name>
    <name evidence="14" type="ORF">KIY12_06660</name>
</gene>
<evidence type="ECO:0000256" key="2">
    <source>
        <dbReference type="ARBA" id="ARBA00012980"/>
    </source>
</evidence>
<dbReference type="InterPro" id="IPR027417">
    <property type="entry name" value="P-loop_NTPase"/>
</dbReference>
<evidence type="ECO:0000256" key="1">
    <source>
        <dbReference type="ARBA" id="ARBA00009776"/>
    </source>
</evidence>
<dbReference type="InterPro" id="IPR018094">
    <property type="entry name" value="Thymidylate_kinase"/>
</dbReference>
<dbReference type="GO" id="GO:0005524">
    <property type="term" value="F:ATP binding"/>
    <property type="evidence" value="ECO:0007669"/>
    <property type="project" value="UniProtKB-UniRule"/>
</dbReference>
<evidence type="ECO:0000256" key="10">
    <source>
        <dbReference type="ARBA" id="ARBA00048743"/>
    </source>
</evidence>
<evidence type="ECO:0000313" key="13">
    <source>
        <dbReference type="EMBL" id="MBX8632557.1"/>
    </source>
</evidence>
<keyword evidence="4 11" id="KW-0808">Transferase</keyword>
<evidence type="ECO:0000256" key="7">
    <source>
        <dbReference type="ARBA" id="ARBA00022777"/>
    </source>
</evidence>
<evidence type="ECO:0000256" key="4">
    <source>
        <dbReference type="ARBA" id="ARBA00022679"/>
    </source>
</evidence>
<comment type="catalytic activity">
    <reaction evidence="10 11">
        <text>dTMP + ATP = dTDP + ADP</text>
        <dbReference type="Rhea" id="RHEA:13517"/>
        <dbReference type="ChEBI" id="CHEBI:30616"/>
        <dbReference type="ChEBI" id="CHEBI:58369"/>
        <dbReference type="ChEBI" id="CHEBI:63528"/>
        <dbReference type="ChEBI" id="CHEBI:456216"/>
        <dbReference type="EC" id="2.7.4.9"/>
    </reaction>
</comment>
<comment type="caution">
    <text evidence="13">The sequence shown here is derived from an EMBL/GenBank/DDBJ whole genome shotgun (WGS) entry which is preliminary data.</text>
</comment>
<reference evidence="13" key="1">
    <citation type="submission" date="2021-04" db="EMBL/GenBank/DDBJ databases">
        <title>Genomic insights into ecological role and evolution of a novel Thermoplasmata order Candidatus Sysuiplasmatales.</title>
        <authorList>
            <person name="Yuan Y."/>
        </authorList>
    </citation>
    <scope>NUCLEOTIDE SEQUENCE</scope>
    <source>
        <strain evidence="14">TUT19-bin139</strain>
        <strain evidence="13">YP2-bin.285</strain>
    </source>
</reference>
<proteinExistence type="inferred from homology"/>